<feature type="transmembrane region" description="Helical" evidence="10">
    <location>
        <begin position="97"/>
        <end position="117"/>
    </location>
</feature>
<evidence type="ECO:0000313" key="13">
    <source>
        <dbReference type="Proteomes" id="UP000635477"/>
    </source>
</evidence>
<evidence type="ECO:0000256" key="1">
    <source>
        <dbReference type="ARBA" id="ARBA00004141"/>
    </source>
</evidence>
<dbReference type="PANTHER" id="PTHR48022:SF75">
    <property type="entry name" value="GALACTOSE TRANSPORTER-RELATED"/>
    <property type="match status" value="1"/>
</dbReference>
<reference evidence="12" key="1">
    <citation type="journal article" date="2020" name="BMC Genomics">
        <title>Correction to: Identification and distribution of gene clusters required for synthesis of sphingolipid metabolism inhibitors in diverse species of the filamentous fungus Fusarium.</title>
        <authorList>
            <person name="Kim H.S."/>
            <person name="Lohmar J.M."/>
            <person name="Busman M."/>
            <person name="Brown D.W."/>
            <person name="Naumann T.A."/>
            <person name="Divon H.H."/>
            <person name="Lysoe E."/>
            <person name="Uhlig S."/>
            <person name="Proctor R.H."/>
        </authorList>
    </citation>
    <scope>NUCLEOTIDE SEQUENCE</scope>
    <source>
        <strain evidence="12">NRRL 22465</strain>
    </source>
</reference>
<proteinExistence type="inferred from homology"/>
<evidence type="ECO:0000259" key="11">
    <source>
        <dbReference type="PROSITE" id="PS50850"/>
    </source>
</evidence>
<comment type="similarity">
    <text evidence="2 8">Belongs to the major facilitator superfamily. Sugar transporter (TC 2.A.1.1) family.</text>
</comment>
<feature type="transmembrane region" description="Helical" evidence="10">
    <location>
        <begin position="430"/>
        <end position="449"/>
    </location>
</feature>
<dbReference type="GO" id="GO:0005886">
    <property type="term" value="C:plasma membrane"/>
    <property type="evidence" value="ECO:0007669"/>
    <property type="project" value="TreeGrafter"/>
</dbReference>
<dbReference type="PROSITE" id="PS00217">
    <property type="entry name" value="SUGAR_TRANSPORT_2"/>
    <property type="match status" value="1"/>
</dbReference>
<protein>
    <recommendedName>
        <fullName evidence="11">Major facilitator superfamily (MFS) profile domain-containing protein</fullName>
    </recommendedName>
</protein>
<feature type="transmembrane region" description="Helical" evidence="10">
    <location>
        <begin position="363"/>
        <end position="382"/>
    </location>
</feature>
<dbReference type="EMBL" id="JABEYC010000692">
    <property type="protein sequence ID" value="KAF4974953.1"/>
    <property type="molecule type" value="Genomic_DNA"/>
</dbReference>
<dbReference type="Gene3D" id="1.20.1250.20">
    <property type="entry name" value="MFS general substrate transporter like domains"/>
    <property type="match status" value="1"/>
</dbReference>
<feature type="transmembrane region" description="Helical" evidence="10">
    <location>
        <begin position="149"/>
        <end position="170"/>
    </location>
</feature>
<accession>A0A8H4UE95</accession>
<dbReference type="OrthoDB" id="5141738at2759"/>
<dbReference type="InterPro" id="IPR005829">
    <property type="entry name" value="Sugar_transporter_CS"/>
</dbReference>
<keyword evidence="6 10" id="KW-1133">Transmembrane helix</keyword>
<organism evidence="12 13">
    <name type="scientific">Fusarium zealandicum</name>
    <dbReference type="NCBI Taxonomy" id="1053134"/>
    <lineage>
        <taxon>Eukaryota</taxon>
        <taxon>Fungi</taxon>
        <taxon>Dikarya</taxon>
        <taxon>Ascomycota</taxon>
        <taxon>Pezizomycotina</taxon>
        <taxon>Sordariomycetes</taxon>
        <taxon>Hypocreomycetidae</taxon>
        <taxon>Hypocreales</taxon>
        <taxon>Nectriaceae</taxon>
        <taxon>Fusarium</taxon>
        <taxon>Fusarium staphyleae species complex</taxon>
    </lineage>
</organism>
<keyword evidence="5 10" id="KW-0812">Transmembrane</keyword>
<name>A0A8H4UE95_9HYPO</name>
<dbReference type="PROSITE" id="PS50850">
    <property type="entry name" value="MFS"/>
    <property type="match status" value="1"/>
</dbReference>
<dbReference type="InterPro" id="IPR003663">
    <property type="entry name" value="Sugar/inositol_transpt"/>
</dbReference>
<dbReference type="InterPro" id="IPR036259">
    <property type="entry name" value="MFS_trans_sf"/>
</dbReference>
<evidence type="ECO:0000256" key="5">
    <source>
        <dbReference type="ARBA" id="ARBA00022692"/>
    </source>
</evidence>
<keyword evidence="13" id="KW-1185">Reference proteome</keyword>
<feature type="transmembrane region" description="Helical" evidence="10">
    <location>
        <begin position="402"/>
        <end position="423"/>
    </location>
</feature>
<feature type="compositionally biased region" description="Basic and acidic residues" evidence="9">
    <location>
        <begin position="601"/>
        <end position="623"/>
    </location>
</feature>
<dbReference type="InterPro" id="IPR020846">
    <property type="entry name" value="MFS_dom"/>
</dbReference>
<keyword evidence="4" id="KW-0762">Sugar transport</keyword>
<evidence type="ECO:0000256" key="2">
    <source>
        <dbReference type="ARBA" id="ARBA00010992"/>
    </source>
</evidence>
<comment type="caution">
    <text evidence="12">The sequence shown here is derived from an EMBL/GenBank/DDBJ whole genome shotgun (WGS) entry which is preliminary data.</text>
</comment>
<feature type="region of interest" description="Disordered" evidence="9">
    <location>
        <begin position="1"/>
        <end position="78"/>
    </location>
</feature>
<feature type="region of interest" description="Disordered" evidence="9">
    <location>
        <begin position="597"/>
        <end position="623"/>
    </location>
</feature>
<feature type="transmembrane region" description="Helical" evidence="10">
    <location>
        <begin position="239"/>
        <end position="258"/>
    </location>
</feature>
<feature type="transmembrane region" description="Helical" evidence="10">
    <location>
        <begin position="501"/>
        <end position="522"/>
    </location>
</feature>
<evidence type="ECO:0000256" key="4">
    <source>
        <dbReference type="ARBA" id="ARBA00022597"/>
    </source>
</evidence>
<sequence length="623" mass="67829">MTSWPTAPHPPAPRGSSTTPPAPETPAKGRRNPHQPSRNCTPVVEGPPAFKHAFPGPGGDGAALGNPQNRSLPSPASVPGITNVVSSRSIKVNGADCGAEAILLGVITSIGGFLFGYDTGQISSMLTFTDFLERFAQTDSQGNPEWEPIIKSLVVSLMSIGSLIGALSGAYTADWWGRRRSLTFGVMVFIIGNVIQITAMNSWVHMMMGRFVAGLGVGNLSIGVPMYQSECSPREIRGAVVASYQLMITFGILVANLINYGVRNIQETDASWRIVIGLGIGFSLPLGLGILCVPESPRWLASRGDWKSARSSMARLRGLKDDPDNKLVEDDLNEMKAILDKESQVGQGGWLECFKPNADIPKLVYRTFLGIAIHFLQQWSGINYFFYYGANIFESAGVDDPILVQLILGAVNVVMTFYGLYVVEKYGRRWPLFLGALWQSAWLLVFASVGTAIDPASSKAVGIVLIVSACMFIASFAGTWGPLAWVVIGESFPLRTRAKQASLATASNWLGNFMVSFLTPLADAGIGYSYGFVFCGTNLAAAIIVWFFLYESRMLSLENVDLMYRQDNLTPRTSTKWVPPGYINRKERDESYFRRISVADGSHEKPRRSDASHSGGDSRAEFV</sequence>
<dbReference type="CDD" id="cd17356">
    <property type="entry name" value="MFS_HXT"/>
    <property type="match status" value="1"/>
</dbReference>
<evidence type="ECO:0000313" key="12">
    <source>
        <dbReference type="EMBL" id="KAF4974953.1"/>
    </source>
</evidence>
<feature type="transmembrane region" description="Helical" evidence="10">
    <location>
        <begin position="270"/>
        <end position="293"/>
    </location>
</feature>
<evidence type="ECO:0000256" key="3">
    <source>
        <dbReference type="ARBA" id="ARBA00022448"/>
    </source>
</evidence>
<dbReference type="Pfam" id="PF00083">
    <property type="entry name" value="Sugar_tr"/>
    <property type="match status" value="1"/>
</dbReference>
<dbReference type="FunFam" id="1.20.1250.20:FF:000044">
    <property type="entry name" value="Hexose transporter Hxt3p"/>
    <property type="match status" value="1"/>
</dbReference>
<feature type="transmembrane region" description="Helical" evidence="10">
    <location>
        <begin position="461"/>
        <end position="489"/>
    </location>
</feature>
<dbReference type="SUPFAM" id="SSF103473">
    <property type="entry name" value="MFS general substrate transporter"/>
    <property type="match status" value="1"/>
</dbReference>
<feature type="transmembrane region" description="Helical" evidence="10">
    <location>
        <begin position="182"/>
        <end position="201"/>
    </location>
</feature>
<feature type="transmembrane region" description="Helical" evidence="10">
    <location>
        <begin position="207"/>
        <end position="227"/>
    </location>
</feature>
<comment type="subcellular location">
    <subcellularLocation>
        <location evidence="1">Membrane</location>
        <topology evidence="1">Multi-pass membrane protein</topology>
    </subcellularLocation>
</comment>
<feature type="transmembrane region" description="Helical" evidence="10">
    <location>
        <begin position="528"/>
        <end position="549"/>
    </location>
</feature>
<gene>
    <name evidence="12" type="ORF">FZEAL_8216</name>
</gene>
<feature type="domain" description="Major facilitator superfamily (MFS) profile" evidence="11">
    <location>
        <begin position="104"/>
        <end position="553"/>
    </location>
</feature>
<dbReference type="GO" id="GO:0005351">
    <property type="term" value="F:carbohydrate:proton symporter activity"/>
    <property type="evidence" value="ECO:0007669"/>
    <property type="project" value="TreeGrafter"/>
</dbReference>
<dbReference type="PANTHER" id="PTHR48022">
    <property type="entry name" value="PLASTIDIC GLUCOSE TRANSPORTER 4"/>
    <property type="match status" value="1"/>
</dbReference>
<dbReference type="InterPro" id="IPR005828">
    <property type="entry name" value="MFS_sugar_transport-like"/>
</dbReference>
<keyword evidence="7 10" id="KW-0472">Membrane</keyword>
<evidence type="ECO:0000256" key="9">
    <source>
        <dbReference type="SAM" id="MobiDB-lite"/>
    </source>
</evidence>
<dbReference type="AlphaFoldDB" id="A0A8H4UE95"/>
<evidence type="ECO:0000256" key="6">
    <source>
        <dbReference type="ARBA" id="ARBA00022989"/>
    </source>
</evidence>
<dbReference type="PROSITE" id="PS00216">
    <property type="entry name" value="SUGAR_TRANSPORT_1"/>
    <property type="match status" value="2"/>
</dbReference>
<dbReference type="PRINTS" id="PR00171">
    <property type="entry name" value="SUGRTRNSPORT"/>
</dbReference>
<evidence type="ECO:0000256" key="8">
    <source>
        <dbReference type="RuleBase" id="RU003346"/>
    </source>
</evidence>
<dbReference type="Proteomes" id="UP000635477">
    <property type="component" value="Unassembled WGS sequence"/>
</dbReference>
<evidence type="ECO:0000256" key="10">
    <source>
        <dbReference type="SAM" id="Phobius"/>
    </source>
</evidence>
<reference evidence="12" key="2">
    <citation type="submission" date="2020-05" db="EMBL/GenBank/DDBJ databases">
        <authorList>
            <person name="Kim H.-S."/>
            <person name="Proctor R.H."/>
            <person name="Brown D.W."/>
        </authorList>
    </citation>
    <scope>NUCLEOTIDE SEQUENCE</scope>
    <source>
        <strain evidence="12">NRRL 22465</strain>
    </source>
</reference>
<keyword evidence="3 8" id="KW-0813">Transport</keyword>
<evidence type="ECO:0000256" key="7">
    <source>
        <dbReference type="ARBA" id="ARBA00023136"/>
    </source>
</evidence>
<dbReference type="InterPro" id="IPR050360">
    <property type="entry name" value="MFS_Sugar_Transporters"/>
</dbReference>
<dbReference type="NCBIfam" id="TIGR00879">
    <property type="entry name" value="SP"/>
    <property type="match status" value="1"/>
</dbReference>